<dbReference type="PROSITE" id="PS50975">
    <property type="entry name" value="ATP_GRASP"/>
    <property type="match status" value="1"/>
</dbReference>
<dbReference type="AlphaFoldDB" id="A0A2M7IDQ6"/>
<dbReference type="EMBL" id="PFGW01000034">
    <property type="protein sequence ID" value="PIW74635.1"/>
    <property type="molecule type" value="Genomic_DNA"/>
</dbReference>
<proteinExistence type="predicted"/>
<sequence>MLIKDLSTLKEYFSRLKTPIFGAGVYAFNRLGLENIYSDYRILALRHSLDTKLIEKDIDVLSLEKGMGTTHINEPRNATTVLNHPKIKSYLKNFNGPAIVVYKPSEKMEQICQKNNWRLLNNPTSFGKDLLENKVKFRKILENLGAAVPPGKIAPTKELRYGHLINKYSLPFVIQHPSRGGGKGTFFINNKKDFDKAVENLSQEWNEGNIKKVIPPKEVVVAQFIPGPSPSVTACVTKDGILSTNLQYQMVSIPELYSPEKGSGLFCGHDWTASRLPEQVNQQAYEYVEKIGQYFKQLGYKGIFGLDFVLDKKKQKLYIVECNPRFLGSFPIINMAQILNQEPPLFAFHVLEFLQRNDYQIDIDSINALARKEKQGAQMILHNLTTKWARNHRQLKAGIYRLSGNKLKYLRPGYDLKHLKEKEEFLLADGVPFKKSHFSPNRRLCRILTFHQCLDDTYKSLNLWAKQVAQTVHQSFKMKPIRFIKLKRFFFPNLLAKG</sequence>
<dbReference type="GO" id="GO:0005524">
    <property type="term" value="F:ATP binding"/>
    <property type="evidence" value="ECO:0007669"/>
    <property type="project" value="UniProtKB-UniRule"/>
</dbReference>
<dbReference type="GO" id="GO:0046872">
    <property type="term" value="F:metal ion binding"/>
    <property type="evidence" value="ECO:0007669"/>
    <property type="project" value="InterPro"/>
</dbReference>
<dbReference type="InterPro" id="IPR011761">
    <property type="entry name" value="ATP-grasp"/>
</dbReference>
<evidence type="ECO:0000313" key="4">
    <source>
        <dbReference type="Proteomes" id="UP000231673"/>
    </source>
</evidence>
<dbReference type="Pfam" id="PF02655">
    <property type="entry name" value="ATP-grasp_3"/>
    <property type="match status" value="1"/>
</dbReference>
<dbReference type="Gene3D" id="3.30.470.20">
    <property type="entry name" value="ATP-grasp fold, B domain"/>
    <property type="match status" value="1"/>
</dbReference>
<accession>A0A2M7IDQ6</accession>
<evidence type="ECO:0000256" key="1">
    <source>
        <dbReference type="PROSITE-ProRule" id="PRU00409"/>
    </source>
</evidence>
<evidence type="ECO:0000259" key="2">
    <source>
        <dbReference type="PROSITE" id="PS50975"/>
    </source>
</evidence>
<keyword evidence="1" id="KW-0547">Nucleotide-binding</keyword>
<dbReference type="PANTHER" id="PTHR37018">
    <property type="entry name" value="CULTURE SPECIFIC PROTEIN, PUTATIVE (AFU_ORTHOLOGUE AFUA_2G00130)-RELATED"/>
    <property type="match status" value="1"/>
</dbReference>
<dbReference type="SUPFAM" id="SSF56059">
    <property type="entry name" value="Glutathione synthetase ATP-binding domain-like"/>
    <property type="match status" value="1"/>
</dbReference>
<keyword evidence="1" id="KW-0067">ATP-binding</keyword>
<dbReference type="PANTHER" id="PTHR37018:SF1">
    <property type="entry name" value="CULTURE SPECIFIC PROTEIN, PUTATIVE (AFU_ORTHOLOGUE AFUA_2G00130)-RELATED"/>
    <property type="match status" value="1"/>
</dbReference>
<reference evidence="4" key="1">
    <citation type="submission" date="2017-09" db="EMBL/GenBank/DDBJ databases">
        <title>Depth-based differentiation of microbial function through sediment-hosted aquifers and enrichment of novel symbionts in the deep terrestrial subsurface.</title>
        <authorList>
            <person name="Probst A.J."/>
            <person name="Ladd B."/>
            <person name="Jarett J.K."/>
            <person name="Geller-Mcgrath D.E."/>
            <person name="Sieber C.M.K."/>
            <person name="Emerson J.B."/>
            <person name="Anantharaman K."/>
            <person name="Thomas B.C."/>
            <person name="Malmstrom R."/>
            <person name="Stieglmeier M."/>
            <person name="Klingl A."/>
            <person name="Woyke T."/>
            <person name="Ryan C.M."/>
            <person name="Banfield J.F."/>
        </authorList>
    </citation>
    <scope>NUCLEOTIDE SEQUENCE [LARGE SCALE GENOMIC DNA]</scope>
</reference>
<feature type="domain" description="ATP-grasp" evidence="2">
    <location>
        <begin position="138"/>
        <end position="352"/>
    </location>
</feature>
<protein>
    <recommendedName>
        <fullName evidence="2">ATP-grasp domain-containing protein</fullName>
    </recommendedName>
</protein>
<dbReference type="Proteomes" id="UP000231673">
    <property type="component" value="Unassembled WGS sequence"/>
</dbReference>
<organism evidence="3 4">
    <name type="scientific">Candidatus Portnoybacteria bacterium CG_4_8_14_3_um_filter_44_15</name>
    <dbReference type="NCBI Taxonomy" id="1974803"/>
    <lineage>
        <taxon>Bacteria</taxon>
        <taxon>Candidatus Portnoyibacteriota</taxon>
    </lineage>
</organism>
<dbReference type="InterPro" id="IPR053269">
    <property type="entry name" value="Asp-Met_ligase"/>
</dbReference>
<comment type="caution">
    <text evidence="3">The sequence shown here is derived from an EMBL/GenBank/DDBJ whole genome shotgun (WGS) entry which is preliminary data.</text>
</comment>
<gene>
    <name evidence="3" type="ORF">CO003_01655</name>
</gene>
<dbReference type="InterPro" id="IPR003806">
    <property type="entry name" value="ATP-grasp_PylC-type"/>
</dbReference>
<name>A0A2M7IDQ6_9BACT</name>
<evidence type="ECO:0000313" key="3">
    <source>
        <dbReference type="EMBL" id="PIW74635.1"/>
    </source>
</evidence>